<evidence type="ECO:0000256" key="1">
    <source>
        <dbReference type="ARBA" id="ARBA00008889"/>
    </source>
</evidence>
<dbReference type="SUPFAM" id="SSF160369">
    <property type="entry name" value="Ribosomal protein L10-like"/>
    <property type="match status" value="1"/>
</dbReference>
<evidence type="ECO:0000256" key="5">
    <source>
        <dbReference type="HAMAP-Rule" id="MF_00362"/>
    </source>
</evidence>
<accession>A0A4R2K600</accession>
<protein>
    <recommendedName>
        <fullName evidence="4 5">Large ribosomal subunit protein uL10</fullName>
    </recommendedName>
</protein>
<comment type="caution">
    <text evidence="6">The sequence shown here is derived from an EMBL/GenBank/DDBJ whole genome shotgun (WGS) entry which is preliminary data.</text>
</comment>
<keyword evidence="5" id="KW-0699">rRNA-binding</keyword>
<dbReference type="CDD" id="cd05797">
    <property type="entry name" value="Ribosomal_L10"/>
    <property type="match status" value="1"/>
</dbReference>
<gene>
    <name evidence="5" type="primary">rplJ</name>
    <name evidence="6" type="ORF">EV192_1011101</name>
</gene>
<organism evidence="6 7">
    <name type="scientific">Actinocrispum wychmicini</name>
    <dbReference type="NCBI Taxonomy" id="1213861"/>
    <lineage>
        <taxon>Bacteria</taxon>
        <taxon>Bacillati</taxon>
        <taxon>Actinomycetota</taxon>
        <taxon>Actinomycetes</taxon>
        <taxon>Pseudonocardiales</taxon>
        <taxon>Pseudonocardiaceae</taxon>
        <taxon>Actinocrispum</taxon>
    </lineage>
</organism>
<dbReference type="RefSeq" id="WP_132111639.1">
    <property type="nucleotide sequence ID" value="NZ_SLWS01000001.1"/>
</dbReference>
<dbReference type="AlphaFoldDB" id="A0A4R2K600"/>
<reference evidence="6 7" key="1">
    <citation type="submission" date="2019-03" db="EMBL/GenBank/DDBJ databases">
        <title>Genomic Encyclopedia of Type Strains, Phase IV (KMG-IV): sequencing the most valuable type-strain genomes for metagenomic binning, comparative biology and taxonomic classification.</title>
        <authorList>
            <person name="Goeker M."/>
        </authorList>
    </citation>
    <scope>NUCLEOTIDE SEQUENCE [LARGE SCALE GENOMIC DNA]</scope>
    <source>
        <strain evidence="6 7">DSM 45934</strain>
    </source>
</reference>
<dbReference type="InterPro" id="IPR043141">
    <property type="entry name" value="Ribosomal_uL10-like_sf"/>
</dbReference>
<dbReference type="InterPro" id="IPR047865">
    <property type="entry name" value="Ribosomal_uL10_bac_type"/>
</dbReference>
<keyword evidence="5" id="KW-0694">RNA-binding</keyword>
<dbReference type="OrthoDB" id="3186107at2"/>
<keyword evidence="3 5" id="KW-0687">Ribonucleoprotein</keyword>
<evidence type="ECO:0000256" key="4">
    <source>
        <dbReference type="ARBA" id="ARBA00035202"/>
    </source>
</evidence>
<dbReference type="HAMAP" id="MF_00362">
    <property type="entry name" value="Ribosomal_uL10"/>
    <property type="match status" value="1"/>
</dbReference>
<name>A0A4R2K600_9PSEU</name>
<dbReference type="Gene3D" id="3.30.70.1730">
    <property type="match status" value="1"/>
</dbReference>
<dbReference type="NCBIfam" id="NF000955">
    <property type="entry name" value="PRK00099.1-1"/>
    <property type="match status" value="1"/>
</dbReference>
<dbReference type="GO" id="GO:0006412">
    <property type="term" value="P:translation"/>
    <property type="evidence" value="ECO:0007669"/>
    <property type="project" value="UniProtKB-UniRule"/>
</dbReference>
<dbReference type="InterPro" id="IPR022973">
    <property type="entry name" value="Ribosomal_uL10_bac"/>
</dbReference>
<dbReference type="EMBL" id="SLWS01000001">
    <property type="protein sequence ID" value="TCO65309.1"/>
    <property type="molecule type" value="Genomic_DNA"/>
</dbReference>
<comment type="similarity">
    <text evidence="1 5">Belongs to the universal ribosomal protein uL10 family.</text>
</comment>
<evidence type="ECO:0000313" key="6">
    <source>
        <dbReference type="EMBL" id="TCO65309.1"/>
    </source>
</evidence>
<dbReference type="Pfam" id="PF00466">
    <property type="entry name" value="Ribosomal_L10"/>
    <property type="match status" value="1"/>
</dbReference>
<evidence type="ECO:0000313" key="7">
    <source>
        <dbReference type="Proteomes" id="UP000295680"/>
    </source>
</evidence>
<dbReference type="GO" id="GO:0005840">
    <property type="term" value="C:ribosome"/>
    <property type="evidence" value="ECO:0007669"/>
    <property type="project" value="UniProtKB-KW"/>
</dbReference>
<comment type="subunit">
    <text evidence="5">Part of the ribosomal stalk of the 50S ribosomal subunit. The N-terminus interacts with L11 and the large rRNA to form the base of the stalk. The C-terminus forms an elongated spine to which L12 dimers bind in a sequential fashion forming a multimeric L10(L12)X complex.</text>
</comment>
<keyword evidence="7" id="KW-1185">Reference proteome</keyword>
<evidence type="ECO:0000256" key="3">
    <source>
        <dbReference type="ARBA" id="ARBA00023274"/>
    </source>
</evidence>
<sequence>MAKSDKVAAVAEIADKFRTSSAAVVTQYSGLSVSQLTTLRRALGTNASYRVAKNTLVKRAAEDAGVQGLDALFTGPTAIAFVDGEPVDAAKALREFAKDNKGLVIKGGYMDGRPLTVAEVDQIADLDSREVLLAKLAGAMKGNLAKAAAVFAAPATQFARLAAALQEKKAAEAPAES</sequence>
<comment type="function">
    <text evidence="5">Forms part of the ribosomal stalk, playing a central role in the interaction of the ribosome with GTP-bound translation factors.</text>
</comment>
<dbReference type="Gene3D" id="6.10.250.290">
    <property type="match status" value="1"/>
</dbReference>
<proteinExistence type="inferred from homology"/>
<dbReference type="GO" id="GO:1990904">
    <property type="term" value="C:ribonucleoprotein complex"/>
    <property type="evidence" value="ECO:0007669"/>
    <property type="project" value="UniProtKB-KW"/>
</dbReference>
<dbReference type="InterPro" id="IPR001790">
    <property type="entry name" value="Ribosomal_uL10"/>
</dbReference>
<keyword evidence="2 5" id="KW-0689">Ribosomal protein</keyword>
<dbReference type="Proteomes" id="UP000295680">
    <property type="component" value="Unassembled WGS sequence"/>
</dbReference>
<evidence type="ECO:0000256" key="2">
    <source>
        <dbReference type="ARBA" id="ARBA00022980"/>
    </source>
</evidence>
<dbReference type="PANTHER" id="PTHR11560">
    <property type="entry name" value="39S RIBOSOMAL PROTEIN L10, MITOCHONDRIAL"/>
    <property type="match status" value="1"/>
</dbReference>
<dbReference type="GO" id="GO:0070180">
    <property type="term" value="F:large ribosomal subunit rRNA binding"/>
    <property type="evidence" value="ECO:0007669"/>
    <property type="project" value="UniProtKB-UniRule"/>
</dbReference>